<name>A0ABP0YED1_9ROSI</name>
<dbReference type="Proteomes" id="UP001642487">
    <property type="component" value="Chromosome 3"/>
</dbReference>
<evidence type="ECO:0000313" key="2">
    <source>
        <dbReference type="Proteomes" id="UP001642487"/>
    </source>
</evidence>
<protein>
    <submittedName>
        <fullName evidence="1">Uncharacterized protein</fullName>
    </submittedName>
</protein>
<proteinExistence type="predicted"/>
<accession>A0ABP0YED1</accession>
<evidence type="ECO:0000313" key="1">
    <source>
        <dbReference type="EMBL" id="CAK9317017.1"/>
    </source>
</evidence>
<gene>
    <name evidence="1" type="ORF">CITCOLO1_LOCUS8906</name>
</gene>
<reference evidence="1 2" key="1">
    <citation type="submission" date="2024-03" db="EMBL/GenBank/DDBJ databases">
        <authorList>
            <person name="Gkanogiannis A."/>
            <person name="Becerra Lopez-Lavalle L."/>
        </authorList>
    </citation>
    <scope>NUCLEOTIDE SEQUENCE [LARGE SCALE GENOMIC DNA]</scope>
</reference>
<dbReference type="EMBL" id="OZ021737">
    <property type="protein sequence ID" value="CAK9317017.1"/>
    <property type="molecule type" value="Genomic_DNA"/>
</dbReference>
<organism evidence="1 2">
    <name type="scientific">Citrullus colocynthis</name>
    <name type="common">colocynth</name>
    <dbReference type="NCBI Taxonomy" id="252529"/>
    <lineage>
        <taxon>Eukaryota</taxon>
        <taxon>Viridiplantae</taxon>
        <taxon>Streptophyta</taxon>
        <taxon>Embryophyta</taxon>
        <taxon>Tracheophyta</taxon>
        <taxon>Spermatophyta</taxon>
        <taxon>Magnoliopsida</taxon>
        <taxon>eudicotyledons</taxon>
        <taxon>Gunneridae</taxon>
        <taxon>Pentapetalae</taxon>
        <taxon>rosids</taxon>
        <taxon>fabids</taxon>
        <taxon>Cucurbitales</taxon>
        <taxon>Cucurbitaceae</taxon>
        <taxon>Benincaseae</taxon>
        <taxon>Citrullus</taxon>
    </lineage>
</organism>
<keyword evidence="2" id="KW-1185">Reference proteome</keyword>
<sequence>MFEHTIETRGSLFLRSLGAEYLIRPLGLQLRMTQLGIGGFAPISLGTSKATKSPKLGGMEIDESDLATNIASDDCGGEGFASIVGVGAPTDVVGVGVMTSMALDVAITIEEEAKLKRKKRRRACRRAIRQENKYYNTMEFEF</sequence>